<evidence type="ECO:0000313" key="1">
    <source>
        <dbReference type="EMBL" id="KAJ6393546.1"/>
    </source>
</evidence>
<dbReference type="EMBL" id="JAPFFI010000005">
    <property type="protein sequence ID" value="KAJ6393546.1"/>
    <property type="molecule type" value="Genomic_DNA"/>
</dbReference>
<dbReference type="Pfam" id="PF13516">
    <property type="entry name" value="LRR_6"/>
    <property type="match status" value="1"/>
</dbReference>
<protein>
    <recommendedName>
        <fullName evidence="3">Leucine-rich repeat family protein</fullName>
    </recommendedName>
</protein>
<evidence type="ECO:0008006" key="3">
    <source>
        <dbReference type="Google" id="ProtNLM"/>
    </source>
</evidence>
<comment type="caution">
    <text evidence="1">The sequence shown here is derived from an EMBL/GenBank/DDBJ whole genome shotgun (WGS) entry which is preliminary data.</text>
</comment>
<proteinExistence type="predicted"/>
<organism evidence="1 2">
    <name type="scientific">Salix suchowensis</name>
    <dbReference type="NCBI Taxonomy" id="1278906"/>
    <lineage>
        <taxon>Eukaryota</taxon>
        <taxon>Viridiplantae</taxon>
        <taxon>Streptophyta</taxon>
        <taxon>Embryophyta</taxon>
        <taxon>Tracheophyta</taxon>
        <taxon>Spermatophyta</taxon>
        <taxon>Magnoliopsida</taxon>
        <taxon>eudicotyledons</taxon>
        <taxon>Gunneridae</taxon>
        <taxon>Pentapetalae</taxon>
        <taxon>rosids</taxon>
        <taxon>fabids</taxon>
        <taxon>Malpighiales</taxon>
        <taxon>Salicaceae</taxon>
        <taxon>Saliceae</taxon>
        <taxon>Salix</taxon>
    </lineage>
</organism>
<dbReference type="InterPro" id="IPR032675">
    <property type="entry name" value="LRR_dom_sf"/>
</dbReference>
<dbReference type="SUPFAM" id="SSF52047">
    <property type="entry name" value="RNI-like"/>
    <property type="match status" value="1"/>
</dbReference>
<evidence type="ECO:0000313" key="2">
    <source>
        <dbReference type="Proteomes" id="UP001141253"/>
    </source>
</evidence>
<accession>A0ABQ9C208</accession>
<dbReference type="PANTHER" id="PTHR12904:SF23">
    <property type="entry name" value="PROTEIN ZER-1 HOMOLOG"/>
    <property type="match status" value="1"/>
</dbReference>
<reference evidence="1" key="1">
    <citation type="submission" date="2022-10" db="EMBL/GenBank/DDBJ databases">
        <authorList>
            <person name="Hyden B.L."/>
            <person name="Feng K."/>
            <person name="Yates T."/>
            <person name="Jawdy S."/>
            <person name="Smart L.B."/>
            <person name="Muchero W."/>
        </authorList>
    </citation>
    <scope>NUCLEOTIDE SEQUENCE</scope>
    <source>
        <tissue evidence="1">Shoot tip</tissue>
    </source>
</reference>
<dbReference type="Gene3D" id="3.80.10.10">
    <property type="entry name" value="Ribonuclease Inhibitor"/>
    <property type="match status" value="4"/>
</dbReference>
<name>A0ABQ9C208_9ROSI</name>
<keyword evidence="2" id="KW-1185">Reference proteome</keyword>
<dbReference type="InterPro" id="IPR001611">
    <property type="entry name" value="Leu-rich_rpt"/>
</dbReference>
<dbReference type="PANTHER" id="PTHR12904">
    <property type="match status" value="1"/>
</dbReference>
<dbReference type="Proteomes" id="UP001141253">
    <property type="component" value="Chromosome 1"/>
</dbReference>
<dbReference type="InterPro" id="IPR006553">
    <property type="entry name" value="Leu-rich_rpt_Cys-con_subtyp"/>
</dbReference>
<sequence>MEIQTESRLVRLCIEAACESRESVEKWRKQRRTLDSMPSHLADALLRRLFLRHLLFPSLLEAFKRSVEVVDLKGASNVDAEWMAYLGAFRYLRSLNLADCHRINNSALWSLVGMTSLKEVDISRCAKVTDAGIRHLVSISTLQILRISETGVTADGIKLLSSLANLIVLDLGDLPVTDTALSSLQALTKLDLAWTGVSRLPNLSSLECLNLSNCTINSVLQGNGNEAHLTKLICSGATFTNEAEAFLYFNTRFLSFLDVSNSSFNGFYFLHNLKAMEYLDLSGSMIGDDSIEAVASIGANLRNLNLSKTRVTSSGVAILVGHVPKLENLSLSHTPVDDLSVSCIGMMPSLKLVDLNNTIISGFIHQDGAEPNLISSLTALHSLKDLESLNLECPKMNDAAVDHLSSFQELRLLSLRSPSLTDISLHHLSSLPKIKNLRIRDAVLTDSGLFSFRPPATLEILDLRGCWLLTEDAILSFHKRHPLIEVRHEHVVYTSDQAACHRQPRTSQRLSQVNQKQEKLPVSQYFIDQRLKYTREELLALQFQSSSLGSPFDKSHAKPQMQSD</sequence>
<dbReference type="InterPro" id="IPR051341">
    <property type="entry name" value="Zyg-11_UBL_adapter"/>
</dbReference>
<dbReference type="SMART" id="SM00367">
    <property type="entry name" value="LRR_CC"/>
    <property type="match status" value="8"/>
</dbReference>
<reference evidence="1" key="2">
    <citation type="journal article" date="2023" name="Int. J. Mol. Sci.">
        <title>De Novo Assembly and Annotation of 11 Diverse Shrub Willow (Salix) Genomes Reveals Novel Gene Organization in Sex-Linked Regions.</title>
        <authorList>
            <person name="Hyden B."/>
            <person name="Feng K."/>
            <person name="Yates T.B."/>
            <person name="Jawdy S."/>
            <person name="Cereghino C."/>
            <person name="Smart L.B."/>
            <person name="Muchero W."/>
        </authorList>
    </citation>
    <scope>NUCLEOTIDE SEQUENCE</scope>
    <source>
        <tissue evidence="1">Shoot tip</tissue>
    </source>
</reference>
<gene>
    <name evidence="1" type="ORF">OIU77_022895</name>
</gene>